<evidence type="ECO:0000256" key="2">
    <source>
        <dbReference type="ARBA" id="ARBA00023125"/>
    </source>
</evidence>
<reference evidence="5" key="1">
    <citation type="submission" date="2022-04" db="EMBL/GenBank/DDBJ databases">
        <title>Mucilaginibacter sp. RS28 isolated from freshwater.</title>
        <authorList>
            <person name="Ko S.-R."/>
        </authorList>
    </citation>
    <scope>NUCLEOTIDE SEQUENCE</scope>
    <source>
        <strain evidence="5">RS28</strain>
    </source>
</reference>
<gene>
    <name evidence="5" type="ORF">MUY27_09040</name>
</gene>
<dbReference type="Proteomes" id="UP001139450">
    <property type="component" value="Unassembled WGS sequence"/>
</dbReference>
<dbReference type="InterPro" id="IPR020449">
    <property type="entry name" value="Tscrpt_reg_AraC-type_HTH"/>
</dbReference>
<keyword evidence="3" id="KW-0804">Transcription</keyword>
<evidence type="ECO:0000313" key="6">
    <source>
        <dbReference type="Proteomes" id="UP001139450"/>
    </source>
</evidence>
<feature type="domain" description="HTH araC/xylS-type" evidence="4">
    <location>
        <begin position="188"/>
        <end position="293"/>
    </location>
</feature>
<proteinExistence type="predicted"/>
<dbReference type="Pfam" id="PF12833">
    <property type="entry name" value="HTH_18"/>
    <property type="match status" value="1"/>
</dbReference>
<sequence length="296" mass="34611">MKHYKSIISLHRENGFNLPENPLLSLHRCNQQCSIGDREFTTDFYMIGFKKLKSGVIKYGRTKYDHENGSMSFVKPRQVIEFKDLHFDEDGFLIFLHEDLLNGHFLHDEVKKYSFFDYEVNEALHLSPSEESTMWELYHQIEQEYHNNPDEYSKDIMLGHVATILKYAQRFYKRQFMNRATVTGNTVSKFNQVLNDYFSRGYLQTKGLPSVHAIADELNLSGRYLSDLLKQETGKTAIDLIHIALISEAKNMLTGSDYRVSEIAYNLGFENLPYFSRLFKREVGVSPNEFKKQLVN</sequence>
<evidence type="ECO:0000313" key="5">
    <source>
        <dbReference type="EMBL" id="MCJ8209853.1"/>
    </source>
</evidence>
<organism evidence="5 6">
    <name type="scientific">Mucilaginibacter straminoryzae</name>
    <dbReference type="NCBI Taxonomy" id="2932774"/>
    <lineage>
        <taxon>Bacteria</taxon>
        <taxon>Pseudomonadati</taxon>
        <taxon>Bacteroidota</taxon>
        <taxon>Sphingobacteriia</taxon>
        <taxon>Sphingobacteriales</taxon>
        <taxon>Sphingobacteriaceae</taxon>
        <taxon>Mucilaginibacter</taxon>
    </lineage>
</organism>
<evidence type="ECO:0000259" key="4">
    <source>
        <dbReference type="PROSITE" id="PS01124"/>
    </source>
</evidence>
<dbReference type="SUPFAM" id="SSF46689">
    <property type="entry name" value="Homeodomain-like"/>
    <property type="match status" value="1"/>
</dbReference>
<keyword evidence="6" id="KW-1185">Reference proteome</keyword>
<dbReference type="PRINTS" id="PR00032">
    <property type="entry name" value="HTHARAC"/>
</dbReference>
<dbReference type="PROSITE" id="PS01124">
    <property type="entry name" value="HTH_ARAC_FAMILY_2"/>
    <property type="match status" value="1"/>
</dbReference>
<dbReference type="SMART" id="SM00342">
    <property type="entry name" value="HTH_ARAC"/>
    <property type="match status" value="1"/>
</dbReference>
<dbReference type="GO" id="GO:0003700">
    <property type="term" value="F:DNA-binding transcription factor activity"/>
    <property type="evidence" value="ECO:0007669"/>
    <property type="project" value="InterPro"/>
</dbReference>
<evidence type="ECO:0000256" key="1">
    <source>
        <dbReference type="ARBA" id="ARBA00023015"/>
    </source>
</evidence>
<name>A0A9X2BD27_9SPHI</name>
<dbReference type="PANTHER" id="PTHR43280:SF32">
    <property type="entry name" value="TRANSCRIPTIONAL REGULATORY PROTEIN"/>
    <property type="match status" value="1"/>
</dbReference>
<dbReference type="Gene3D" id="1.10.10.60">
    <property type="entry name" value="Homeodomain-like"/>
    <property type="match status" value="2"/>
</dbReference>
<keyword evidence="1" id="KW-0805">Transcription regulation</keyword>
<dbReference type="PANTHER" id="PTHR43280">
    <property type="entry name" value="ARAC-FAMILY TRANSCRIPTIONAL REGULATOR"/>
    <property type="match status" value="1"/>
</dbReference>
<accession>A0A9X2BD27</accession>
<dbReference type="AlphaFoldDB" id="A0A9X2BD27"/>
<keyword evidence="2" id="KW-0238">DNA-binding</keyword>
<dbReference type="EMBL" id="JALJEJ010000003">
    <property type="protein sequence ID" value="MCJ8209853.1"/>
    <property type="molecule type" value="Genomic_DNA"/>
</dbReference>
<dbReference type="InterPro" id="IPR009057">
    <property type="entry name" value="Homeodomain-like_sf"/>
</dbReference>
<dbReference type="RefSeq" id="WP_245129685.1">
    <property type="nucleotide sequence ID" value="NZ_JALJEJ010000003.1"/>
</dbReference>
<dbReference type="InterPro" id="IPR018060">
    <property type="entry name" value="HTH_AraC"/>
</dbReference>
<evidence type="ECO:0000256" key="3">
    <source>
        <dbReference type="ARBA" id="ARBA00023163"/>
    </source>
</evidence>
<protein>
    <submittedName>
        <fullName evidence="5">AraC family transcriptional regulator</fullName>
    </submittedName>
</protein>
<dbReference type="GO" id="GO:0043565">
    <property type="term" value="F:sequence-specific DNA binding"/>
    <property type="evidence" value="ECO:0007669"/>
    <property type="project" value="InterPro"/>
</dbReference>
<comment type="caution">
    <text evidence="5">The sequence shown here is derived from an EMBL/GenBank/DDBJ whole genome shotgun (WGS) entry which is preliminary data.</text>
</comment>